<dbReference type="Pfam" id="PF04003">
    <property type="entry name" value="Utp12"/>
    <property type="match status" value="1"/>
</dbReference>
<organism evidence="9 10">
    <name type="scientific">Klebsormidium nitens</name>
    <name type="common">Green alga</name>
    <name type="synonym">Ulothrix nitens</name>
    <dbReference type="NCBI Taxonomy" id="105231"/>
    <lineage>
        <taxon>Eukaryota</taxon>
        <taxon>Viridiplantae</taxon>
        <taxon>Streptophyta</taxon>
        <taxon>Klebsormidiophyceae</taxon>
        <taxon>Klebsormidiales</taxon>
        <taxon>Klebsormidiaceae</taxon>
        <taxon>Klebsormidium</taxon>
    </lineage>
</organism>
<comment type="similarity">
    <text evidence="5">Belongs to the WD repeat WDR3/UTP12 family.</text>
</comment>
<evidence type="ECO:0000256" key="5">
    <source>
        <dbReference type="ARBA" id="ARBA00038229"/>
    </source>
</evidence>
<feature type="repeat" description="WD" evidence="6">
    <location>
        <begin position="654"/>
        <end position="686"/>
    </location>
</feature>
<comment type="subcellular location">
    <subcellularLocation>
        <location evidence="1">Nucleus</location>
        <location evidence="1">Nucleolus</location>
    </subcellularLocation>
</comment>
<dbReference type="InterPro" id="IPR007148">
    <property type="entry name" value="SSU_processome_Utp12"/>
</dbReference>
<dbReference type="Pfam" id="PF25173">
    <property type="entry name" value="Beta-prop_WDR3_1st"/>
    <property type="match status" value="1"/>
</dbReference>
<dbReference type="EMBL" id="DF237014">
    <property type="protein sequence ID" value="GAQ80890.1"/>
    <property type="molecule type" value="Genomic_DNA"/>
</dbReference>
<evidence type="ECO:0000256" key="4">
    <source>
        <dbReference type="ARBA" id="ARBA00023242"/>
    </source>
</evidence>
<dbReference type="GO" id="GO:0030490">
    <property type="term" value="P:maturation of SSU-rRNA"/>
    <property type="evidence" value="ECO:0000318"/>
    <property type="project" value="GO_Central"/>
</dbReference>
<dbReference type="InterPro" id="IPR051570">
    <property type="entry name" value="TBC1_cilium_biogenesis"/>
</dbReference>
<reference evidence="9 10" key="1">
    <citation type="journal article" date="2014" name="Nat. Commun.">
        <title>Klebsormidium flaccidum genome reveals primary factors for plant terrestrial adaptation.</title>
        <authorList>
            <person name="Hori K."/>
            <person name="Maruyama F."/>
            <person name="Fujisawa T."/>
            <person name="Togashi T."/>
            <person name="Yamamoto N."/>
            <person name="Seo M."/>
            <person name="Sato S."/>
            <person name="Yamada T."/>
            <person name="Mori H."/>
            <person name="Tajima N."/>
            <person name="Moriyama T."/>
            <person name="Ikeuchi M."/>
            <person name="Watanabe M."/>
            <person name="Wada H."/>
            <person name="Kobayashi K."/>
            <person name="Saito M."/>
            <person name="Masuda T."/>
            <person name="Sasaki-Sekimoto Y."/>
            <person name="Mashiguchi K."/>
            <person name="Awai K."/>
            <person name="Shimojima M."/>
            <person name="Masuda S."/>
            <person name="Iwai M."/>
            <person name="Nobusawa T."/>
            <person name="Narise T."/>
            <person name="Kondo S."/>
            <person name="Saito H."/>
            <person name="Sato R."/>
            <person name="Murakawa M."/>
            <person name="Ihara Y."/>
            <person name="Oshima-Yamada Y."/>
            <person name="Ohtaka K."/>
            <person name="Satoh M."/>
            <person name="Sonobe K."/>
            <person name="Ishii M."/>
            <person name="Ohtani R."/>
            <person name="Kanamori-Sato M."/>
            <person name="Honoki R."/>
            <person name="Miyazaki D."/>
            <person name="Mochizuki H."/>
            <person name="Umetsu J."/>
            <person name="Higashi K."/>
            <person name="Shibata D."/>
            <person name="Kamiya Y."/>
            <person name="Sato N."/>
            <person name="Nakamura Y."/>
            <person name="Tabata S."/>
            <person name="Ida S."/>
            <person name="Kurokawa K."/>
            <person name="Ohta H."/>
        </authorList>
    </citation>
    <scope>NUCLEOTIDE SEQUENCE [LARGE SCALE GENOMIC DNA]</scope>
    <source>
        <strain evidence="9 10">NIES-2285</strain>
    </source>
</reference>
<keyword evidence="4" id="KW-0539">Nucleus</keyword>
<dbReference type="InterPro" id="IPR019775">
    <property type="entry name" value="WD40_repeat_CS"/>
</dbReference>
<dbReference type="InterPro" id="IPR020472">
    <property type="entry name" value="WD40_PAC1"/>
</dbReference>
<feature type="repeat" description="WD" evidence="6">
    <location>
        <begin position="475"/>
        <end position="509"/>
    </location>
</feature>
<dbReference type="FunFam" id="2.130.10.10:FF:000157">
    <property type="entry name" value="WD repeat domain 3"/>
    <property type="match status" value="1"/>
</dbReference>
<accession>A0A1Y1HQI6</accession>
<dbReference type="Proteomes" id="UP000054558">
    <property type="component" value="Unassembled WGS sequence"/>
</dbReference>
<dbReference type="STRING" id="105231.A0A1Y1HQI6"/>
<feature type="repeat" description="WD" evidence="6">
    <location>
        <begin position="570"/>
        <end position="611"/>
    </location>
</feature>
<dbReference type="AlphaFoldDB" id="A0A1Y1HQI6"/>
<feature type="repeat" description="WD" evidence="6">
    <location>
        <begin position="148"/>
        <end position="189"/>
    </location>
</feature>
<dbReference type="Gene3D" id="2.130.10.10">
    <property type="entry name" value="YVTN repeat-like/Quinoprotein amine dehydrogenase"/>
    <property type="match status" value="3"/>
</dbReference>
<sequence length="943" mass="102579">MVKAYLRYEAAATFGVVASTAANVAFDASGKLLVSAALENVLVWNLKQGAAIQTLAAPGTSHDSGPHPEVTAIAFAPTEVSRISVGYSDGSIRIWDFVKGTCEVVLSGHKSAVTALRYSKSGALLASGAKDTDVIVWDVVGEAGLYRLKGHRDQVTDLVFLESRRKLVSCSKDTFVRVWDLDTQHCTQTVVGHRGEVWSLDVDPSEQRLATGSADVEIRWYAIADEAETSGREPSAGGGASWDLLTPLGSIRRQSTERVATLRFNPSGTLLGCQGPGKALELYRVRDAAEAARRAKRRKKRKQEKMKDKAAKGPPGEGEEAAEEAQEDASVAAADELSLMQVVRSKHKIRSFAFSPGALKKGVEAQLALSLHNNSIEVYDVTADSYERTYGLELPGHRSDVRAVALSSDDSLLLSTSHNAVKVWNPRTGTCLRTMDSGYGLSALFVPGNRQAVVGTKGGALELFDVGGSSLIESVEAHTGAVWSIAADPKGTGFASASADHDVKFWEYEVVREDGDAAQQLAVRNTRTLKMTDDVLCVRFSPDGKYIAVALLDSTIKVFFADTLKFFLSLYGHKLPVLSLDISSDGALLASGSADKNLKIWGMDFGDCHRSLFAHQDSVMQVAFVRNTHYLFTVGKDKSVKYWDVDKFELLLTLDGHHAEVWCLAVSSHGDFVVTGSHDRSLRRWERTEEPFFVEEEREKRLESMFEAGIENAADDRGGQPGDDNAEGAVGAAGRRTQETISAADSIIEALEMAELETQRVLDHRMERQRDPKAKPLPPNPLMLGLSPAAFVLKAVAAVRTSDLEQALLVLPFSSALHLLDYIAQWLRAGDQIELSCRAAILLLRLHQSQLVATTSARPTLLTVQNELRPRVQGLKSALGFNLAALGHVQRMLAAKSQAPFGDAVQKVLGIRQKLAKGRAGAIEEKQQQRKKKRKISTAENEQ</sequence>
<keyword evidence="3" id="KW-0677">Repeat</keyword>
<dbReference type="GO" id="GO:0030515">
    <property type="term" value="F:snoRNA binding"/>
    <property type="evidence" value="ECO:0000318"/>
    <property type="project" value="GO_Central"/>
</dbReference>
<evidence type="ECO:0000256" key="7">
    <source>
        <dbReference type="SAM" id="MobiDB-lite"/>
    </source>
</evidence>
<evidence type="ECO:0000313" key="10">
    <source>
        <dbReference type="Proteomes" id="UP000054558"/>
    </source>
</evidence>
<evidence type="ECO:0000256" key="1">
    <source>
        <dbReference type="ARBA" id="ARBA00004604"/>
    </source>
</evidence>
<dbReference type="InterPro" id="IPR001680">
    <property type="entry name" value="WD40_rpt"/>
</dbReference>
<dbReference type="InterPro" id="IPR036322">
    <property type="entry name" value="WD40_repeat_dom_sf"/>
</dbReference>
<feature type="compositionally biased region" description="Acidic residues" evidence="7">
    <location>
        <begin position="317"/>
        <end position="327"/>
    </location>
</feature>
<dbReference type="GO" id="GO:0034388">
    <property type="term" value="C:Pwp2p-containing subcomplex of 90S preribosome"/>
    <property type="evidence" value="ECO:0000318"/>
    <property type="project" value="GO_Central"/>
</dbReference>
<proteinExistence type="inferred from homology"/>
<dbReference type="PANTHER" id="PTHR19853:SF0">
    <property type="entry name" value="WD REPEAT-CONTAINING PROTEIN 3"/>
    <property type="match status" value="1"/>
</dbReference>
<dbReference type="PROSITE" id="PS50082">
    <property type="entry name" value="WD_REPEATS_2"/>
    <property type="match status" value="9"/>
</dbReference>
<evidence type="ECO:0000256" key="3">
    <source>
        <dbReference type="ARBA" id="ARBA00022737"/>
    </source>
</evidence>
<dbReference type="SMART" id="SM00320">
    <property type="entry name" value="WD40"/>
    <property type="match status" value="13"/>
</dbReference>
<gene>
    <name evidence="9" type="ORF">KFL_000650230</name>
</gene>
<feature type="repeat" description="WD" evidence="6">
    <location>
        <begin position="106"/>
        <end position="139"/>
    </location>
</feature>
<protein>
    <submittedName>
        <fullName evidence="9">WD domain containing protein</fullName>
    </submittedName>
</protein>
<evidence type="ECO:0000256" key="6">
    <source>
        <dbReference type="PROSITE-ProRule" id="PRU00221"/>
    </source>
</evidence>
<dbReference type="OMA" id="MNIPLTC"/>
<keyword evidence="2 6" id="KW-0853">WD repeat</keyword>
<feature type="repeat" description="WD" evidence="6">
    <location>
        <begin position="63"/>
        <end position="105"/>
    </location>
</feature>
<dbReference type="CDD" id="cd00200">
    <property type="entry name" value="WD40"/>
    <property type="match status" value="2"/>
</dbReference>
<keyword evidence="10" id="KW-1185">Reference proteome</keyword>
<dbReference type="FunFam" id="2.130.10.10:FF:000178">
    <property type="entry name" value="WD repeat domain 3"/>
    <property type="match status" value="1"/>
</dbReference>
<name>A0A1Y1HQI6_KLENI</name>
<evidence type="ECO:0000259" key="8">
    <source>
        <dbReference type="Pfam" id="PF04003"/>
    </source>
</evidence>
<dbReference type="Pfam" id="PF25172">
    <property type="entry name" value="Beta-prop_WDR3_2nd"/>
    <property type="match status" value="1"/>
</dbReference>
<feature type="domain" description="Small-subunit processome Utp12" evidence="8">
    <location>
        <begin position="791"/>
        <end position="890"/>
    </location>
</feature>
<feature type="repeat" description="WD" evidence="6">
    <location>
        <begin position="190"/>
        <end position="231"/>
    </location>
</feature>
<feature type="region of interest" description="Disordered" evidence="7">
    <location>
        <begin position="713"/>
        <end position="735"/>
    </location>
</feature>
<dbReference type="PRINTS" id="PR00320">
    <property type="entry name" value="GPROTEINBRPT"/>
</dbReference>
<dbReference type="PROSITE" id="PS00678">
    <property type="entry name" value="WD_REPEATS_1"/>
    <property type="match status" value="2"/>
</dbReference>
<dbReference type="SUPFAM" id="SSF50978">
    <property type="entry name" value="WD40 repeat-like"/>
    <property type="match status" value="2"/>
</dbReference>
<feature type="region of interest" description="Disordered" evidence="7">
    <location>
        <begin position="293"/>
        <end position="329"/>
    </location>
</feature>
<feature type="repeat" description="WD" evidence="6">
    <location>
        <begin position="612"/>
        <end position="653"/>
    </location>
</feature>
<feature type="region of interest" description="Disordered" evidence="7">
    <location>
        <begin position="920"/>
        <end position="943"/>
    </location>
</feature>
<feature type="compositionally biased region" description="Basic residues" evidence="7">
    <location>
        <begin position="294"/>
        <end position="304"/>
    </location>
</feature>
<dbReference type="OrthoDB" id="407922at2759"/>
<dbReference type="PANTHER" id="PTHR19853">
    <property type="entry name" value="WD REPEAT CONTAINING PROTEIN 3 WDR3"/>
    <property type="match status" value="1"/>
</dbReference>
<feature type="repeat" description="WD" evidence="6">
    <location>
        <begin position="394"/>
        <end position="434"/>
    </location>
</feature>
<dbReference type="GO" id="GO:0032040">
    <property type="term" value="C:small-subunit processome"/>
    <property type="evidence" value="ECO:0000318"/>
    <property type="project" value="GO_Central"/>
</dbReference>
<evidence type="ECO:0000313" key="9">
    <source>
        <dbReference type="EMBL" id="GAQ80890.1"/>
    </source>
</evidence>
<evidence type="ECO:0000256" key="2">
    <source>
        <dbReference type="ARBA" id="ARBA00022574"/>
    </source>
</evidence>
<dbReference type="PROSITE" id="PS50294">
    <property type="entry name" value="WD_REPEATS_REGION"/>
    <property type="match status" value="6"/>
</dbReference>
<dbReference type="InterPro" id="IPR015943">
    <property type="entry name" value="WD40/YVTN_repeat-like_dom_sf"/>
</dbReference>